<evidence type="ECO:0000313" key="2">
    <source>
        <dbReference type="EMBL" id="KAJ8420759.1"/>
    </source>
</evidence>
<comment type="caution">
    <text evidence="2">The sequence shown here is derived from an EMBL/GenBank/DDBJ whole genome shotgun (WGS) entry which is preliminary data.</text>
</comment>
<feature type="region of interest" description="Disordered" evidence="1">
    <location>
        <begin position="247"/>
        <end position="354"/>
    </location>
</feature>
<reference evidence="2" key="1">
    <citation type="submission" date="2022-04" db="EMBL/GenBank/DDBJ databases">
        <title>Carnegiea gigantea Genome sequencing and assembly v2.</title>
        <authorList>
            <person name="Copetti D."/>
            <person name="Sanderson M.J."/>
            <person name="Burquez A."/>
            <person name="Wojciechowski M.F."/>
        </authorList>
    </citation>
    <scope>NUCLEOTIDE SEQUENCE</scope>
    <source>
        <strain evidence="2">SGP5-SGP5p</strain>
        <tissue evidence="2">Aerial part</tissue>
    </source>
</reference>
<evidence type="ECO:0000256" key="1">
    <source>
        <dbReference type="SAM" id="MobiDB-lite"/>
    </source>
</evidence>
<feature type="region of interest" description="Disordered" evidence="1">
    <location>
        <begin position="123"/>
        <end position="164"/>
    </location>
</feature>
<keyword evidence="3" id="KW-1185">Reference proteome</keyword>
<gene>
    <name evidence="2" type="ORF">Cgig2_030935</name>
</gene>
<dbReference type="Proteomes" id="UP001153076">
    <property type="component" value="Unassembled WGS sequence"/>
</dbReference>
<feature type="compositionally biased region" description="Low complexity" evidence="1">
    <location>
        <begin position="267"/>
        <end position="284"/>
    </location>
</feature>
<sequence>MVCLLNFTSTKMAVEYIRETFLWPQRETSAQHPRPLFGDHLILCPSFGLGVATRHAQDSNIPEMVQAIFHAMVVNEIVKQGITCRIMVGCLIWALQQLHQDPFEFWFENVEYRYKRARASRPINPPADLASSSGPVEASGLSDAPPGRSRRVGRPSNGGCHRQFPSLPTLIDVRVVAGIPQKNRCREPKNVPYAVPLFEPGTPSWSSCAYSSTPSILSPEVEVRRRQMAKMKSTPRVKTLDELLAEGMQGNPCSTPSPPNPAAKVASTITSSSSEGTSSSTSDVSSRRSSSEEVLTSSSSHEGPPTLGKLVRKRKGHAPSEPIPEIVAEGTEYPGAPILSDPQESPSSHFPDPKVVPTLKRTSLEKEYLLPAGYNFVIPKADAIVNGSTAKSIAVYCAALNCGLRFPLHPVIVDILTKYELAPAQVVSTSWHNICSFIATCEQRGLTCMARAFSLVHTIQRAPKETGDLGWYYFNNRPGFMTAIEKKLKVKY</sequence>
<evidence type="ECO:0000313" key="3">
    <source>
        <dbReference type="Proteomes" id="UP001153076"/>
    </source>
</evidence>
<organism evidence="2 3">
    <name type="scientific">Carnegiea gigantea</name>
    <dbReference type="NCBI Taxonomy" id="171969"/>
    <lineage>
        <taxon>Eukaryota</taxon>
        <taxon>Viridiplantae</taxon>
        <taxon>Streptophyta</taxon>
        <taxon>Embryophyta</taxon>
        <taxon>Tracheophyta</taxon>
        <taxon>Spermatophyta</taxon>
        <taxon>Magnoliopsida</taxon>
        <taxon>eudicotyledons</taxon>
        <taxon>Gunneridae</taxon>
        <taxon>Pentapetalae</taxon>
        <taxon>Caryophyllales</taxon>
        <taxon>Cactineae</taxon>
        <taxon>Cactaceae</taxon>
        <taxon>Cactoideae</taxon>
        <taxon>Echinocereeae</taxon>
        <taxon>Carnegiea</taxon>
    </lineage>
</organism>
<dbReference type="AlphaFoldDB" id="A0A9Q1GK97"/>
<protein>
    <submittedName>
        <fullName evidence="2">Uncharacterized protein</fullName>
    </submittedName>
</protein>
<accession>A0A9Q1GK97</accession>
<dbReference type="EMBL" id="JAKOGI010003173">
    <property type="protein sequence ID" value="KAJ8420759.1"/>
    <property type="molecule type" value="Genomic_DNA"/>
</dbReference>
<proteinExistence type="predicted"/>
<dbReference type="OrthoDB" id="1114078at2759"/>
<name>A0A9Q1GK97_9CARY</name>